<dbReference type="InterPro" id="IPR012340">
    <property type="entry name" value="NA-bd_OB-fold"/>
</dbReference>
<dbReference type="PANTHER" id="PTHR33507:SF3">
    <property type="entry name" value="INNER MEMBRANE PROTEIN YBBJ"/>
    <property type="match status" value="1"/>
</dbReference>
<keyword evidence="8" id="KW-1185">Reference proteome</keyword>
<feature type="transmembrane region" description="Helical" evidence="5">
    <location>
        <begin position="7"/>
        <end position="29"/>
    </location>
</feature>
<evidence type="ECO:0000256" key="3">
    <source>
        <dbReference type="ARBA" id="ARBA00022989"/>
    </source>
</evidence>
<keyword evidence="2 5" id="KW-0812">Transmembrane</keyword>
<evidence type="ECO:0000256" key="1">
    <source>
        <dbReference type="ARBA" id="ARBA00004141"/>
    </source>
</evidence>
<evidence type="ECO:0000256" key="5">
    <source>
        <dbReference type="SAM" id="Phobius"/>
    </source>
</evidence>
<name>A0ABY5VL10_9FIRM</name>
<dbReference type="PANTHER" id="PTHR33507">
    <property type="entry name" value="INNER MEMBRANE PROTEIN YBBJ"/>
    <property type="match status" value="1"/>
</dbReference>
<organism evidence="7 8">
    <name type="scientific">Ruminococcus gauvreauii</name>
    <dbReference type="NCBI Taxonomy" id="438033"/>
    <lineage>
        <taxon>Bacteria</taxon>
        <taxon>Bacillati</taxon>
        <taxon>Bacillota</taxon>
        <taxon>Clostridia</taxon>
        <taxon>Eubacteriales</taxon>
        <taxon>Oscillospiraceae</taxon>
        <taxon>Ruminococcus</taxon>
    </lineage>
</organism>
<reference evidence="7" key="1">
    <citation type="journal article" date="2022" name="Cell">
        <title>Design, construction, and in vivo augmentation of a complex gut microbiome.</title>
        <authorList>
            <person name="Cheng A.G."/>
            <person name="Ho P.Y."/>
            <person name="Aranda-Diaz A."/>
            <person name="Jain S."/>
            <person name="Yu F.B."/>
            <person name="Meng X."/>
            <person name="Wang M."/>
            <person name="Iakiviak M."/>
            <person name="Nagashima K."/>
            <person name="Zhao A."/>
            <person name="Murugkar P."/>
            <person name="Patil A."/>
            <person name="Atabakhsh K."/>
            <person name="Weakley A."/>
            <person name="Yan J."/>
            <person name="Brumbaugh A.R."/>
            <person name="Higginbottom S."/>
            <person name="Dimas A."/>
            <person name="Shiver A.L."/>
            <person name="Deutschbauer A."/>
            <person name="Neff N."/>
            <person name="Sonnenburg J.L."/>
            <person name="Huang K.C."/>
            <person name="Fischbach M.A."/>
        </authorList>
    </citation>
    <scope>NUCLEOTIDE SEQUENCE</scope>
    <source>
        <strain evidence="7">DSM 19829</strain>
    </source>
</reference>
<keyword evidence="3 5" id="KW-1133">Transmembrane helix</keyword>
<evidence type="ECO:0000313" key="7">
    <source>
        <dbReference type="EMBL" id="UWP61285.1"/>
    </source>
</evidence>
<proteinExistence type="predicted"/>
<feature type="transmembrane region" description="Helical" evidence="5">
    <location>
        <begin position="35"/>
        <end position="61"/>
    </location>
</feature>
<dbReference type="RefSeq" id="WP_028527757.1">
    <property type="nucleotide sequence ID" value="NZ_CABLBR010000004.1"/>
</dbReference>
<dbReference type="Pfam" id="PF01957">
    <property type="entry name" value="NfeD"/>
    <property type="match status" value="1"/>
</dbReference>
<dbReference type="EMBL" id="CP102290">
    <property type="protein sequence ID" value="UWP61285.1"/>
    <property type="molecule type" value="Genomic_DNA"/>
</dbReference>
<dbReference type="InterPro" id="IPR002810">
    <property type="entry name" value="NfeD-like_C"/>
</dbReference>
<evidence type="ECO:0000259" key="6">
    <source>
        <dbReference type="Pfam" id="PF01957"/>
    </source>
</evidence>
<keyword evidence="4 5" id="KW-0472">Membrane</keyword>
<dbReference type="Proteomes" id="UP001060164">
    <property type="component" value="Chromosome"/>
</dbReference>
<protein>
    <submittedName>
        <fullName evidence="7">NfeD family protein</fullName>
    </submittedName>
</protein>
<accession>A0ABY5VL10</accession>
<dbReference type="SUPFAM" id="SSF141322">
    <property type="entry name" value="NfeD domain-like"/>
    <property type="match status" value="1"/>
</dbReference>
<dbReference type="InterPro" id="IPR052165">
    <property type="entry name" value="Membrane_assoc_protease"/>
</dbReference>
<evidence type="ECO:0000256" key="4">
    <source>
        <dbReference type="ARBA" id="ARBA00023136"/>
    </source>
</evidence>
<gene>
    <name evidence="7" type="ORF">NQ502_09755</name>
</gene>
<sequence>MDPIVWLILLVVLIIIEIITMGLSTIWFAGGALVAFVASLLNVNVVIQVVLFLVISILLLVSTRPVAMRYLNRTRVRTNVESLIGKKAVVTERIENIHSHGQVQVNGLEWTARSLNDDIEIEKDEIVCIVRVDGVKLIVEREGEN</sequence>
<feature type="domain" description="NfeD-like C-terminal" evidence="6">
    <location>
        <begin position="80"/>
        <end position="141"/>
    </location>
</feature>
<comment type="subcellular location">
    <subcellularLocation>
        <location evidence="1">Membrane</location>
        <topology evidence="1">Multi-pass membrane protein</topology>
    </subcellularLocation>
</comment>
<dbReference type="Gene3D" id="2.40.50.140">
    <property type="entry name" value="Nucleic acid-binding proteins"/>
    <property type="match status" value="1"/>
</dbReference>
<evidence type="ECO:0000256" key="2">
    <source>
        <dbReference type="ARBA" id="ARBA00022692"/>
    </source>
</evidence>
<evidence type="ECO:0000313" key="8">
    <source>
        <dbReference type="Proteomes" id="UP001060164"/>
    </source>
</evidence>